<proteinExistence type="predicted"/>
<dbReference type="Proteomes" id="UP000306102">
    <property type="component" value="Unassembled WGS sequence"/>
</dbReference>
<dbReference type="InterPro" id="IPR052997">
    <property type="entry name" value="RRT15-like"/>
</dbReference>
<keyword evidence="2" id="KW-1133">Transmembrane helix</keyword>
<feature type="transmembrane region" description="Helical" evidence="2">
    <location>
        <begin position="397"/>
        <end position="421"/>
    </location>
</feature>
<evidence type="ECO:0000313" key="4">
    <source>
        <dbReference type="Proteomes" id="UP000306102"/>
    </source>
</evidence>
<feature type="region of interest" description="Disordered" evidence="1">
    <location>
        <begin position="436"/>
        <end position="508"/>
    </location>
</feature>
<reference evidence="3 4" key="1">
    <citation type="journal article" date="2018" name="Proc. Natl. Acad. Sci. U.S.A.">
        <title>Draft genome sequence of Camellia sinensis var. sinensis provides insights into the evolution of the tea genome and tea quality.</title>
        <authorList>
            <person name="Wei C."/>
            <person name="Yang H."/>
            <person name="Wang S."/>
            <person name="Zhao J."/>
            <person name="Liu C."/>
            <person name="Gao L."/>
            <person name="Xia E."/>
            <person name="Lu Y."/>
            <person name="Tai Y."/>
            <person name="She G."/>
            <person name="Sun J."/>
            <person name="Cao H."/>
            <person name="Tong W."/>
            <person name="Gao Q."/>
            <person name="Li Y."/>
            <person name="Deng W."/>
            <person name="Jiang X."/>
            <person name="Wang W."/>
            <person name="Chen Q."/>
            <person name="Zhang S."/>
            <person name="Li H."/>
            <person name="Wu J."/>
            <person name="Wang P."/>
            <person name="Li P."/>
            <person name="Shi C."/>
            <person name="Zheng F."/>
            <person name="Jian J."/>
            <person name="Huang B."/>
            <person name="Shan D."/>
            <person name="Shi M."/>
            <person name="Fang C."/>
            <person name="Yue Y."/>
            <person name="Li F."/>
            <person name="Li D."/>
            <person name="Wei S."/>
            <person name="Han B."/>
            <person name="Jiang C."/>
            <person name="Yin Y."/>
            <person name="Xia T."/>
            <person name="Zhang Z."/>
            <person name="Bennetzen J.L."/>
            <person name="Zhao S."/>
            <person name="Wan X."/>
        </authorList>
    </citation>
    <scope>NUCLEOTIDE SEQUENCE [LARGE SCALE GENOMIC DNA]</scope>
    <source>
        <strain evidence="4">cv. Shuchazao</strain>
        <tissue evidence="3">Leaf</tissue>
    </source>
</reference>
<dbReference type="EMBL" id="SDRB02006551">
    <property type="protein sequence ID" value="THG12424.1"/>
    <property type="molecule type" value="Genomic_DNA"/>
</dbReference>
<dbReference type="PANTHER" id="PTHR33047:SF42">
    <property type="entry name" value="PROTEIN TAR1"/>
    <property type="match status" value="1"/>
</dbReference>
<name>A0A4S4E9T2_CAMSN</name>
<feature type="transmembrane region" description="Helical" evidence="2">
    <location>
        <begin position="372"/>
        <end position="391"/>
    </location>
</feature>
<protein>
    <submittedName>
        <fullName evidence="3">Uncharacterized protein</fullName>
    </submittedName>
</protein>
<evidence type="ECO:0000313" key="3">
    <source>
        <dbReference type="EMBL" id="THG12424.1"/>
    </source>
</evidence>
<sequence length="577" mass="61786">MPCQGQGSPTKASSMPCQAQGQPHAMPRPRTGHGMLQAKALAWHAMLAGRGCVKACCWPRRWHSMLRAKAVAWHAMMLDMAMAGHAAGQGVGMACRWPRPWHEMPGCKPRRCGMACRWPRPWHAMLLTKAVACHAAGQGRGMAWHAASQGVGVACYWPRTNHHAAGRGCGMACRWPRPWRGMACCWPRLEAGAGHAAGRGCSTPCYLPRPWHGMLLAKAVVWRAAGQGHGMTCLPRLWHAILLAKAVAWHAASQGRGMTCMPRRMACCWPSLWHAMLLAKAVASHASHGFGMACCGPRPLHDMLAKAVAWHAGQGRRATTSTAGRHSTYPLLGYAVSMPQAKRWHVPSAHLGIGVACGLAMLANLKVGGLALAWHAAGLGLEMACCWLWLGCLGLGMAWQSACLGLAWHAAGFGLAAALIIRRALRAKACNGVREQARNTRTTVKRPRARSESTVRCLGKAPQGAVPSSSPGRHAATRSRRGSRSSSPPTADGFGTGTPVPSPQSQSFSRSYGSILLTSLAYIVPSTRGCSPWRPDAVMSMTGRGRHSVLWIFKGRRGTPDTAQCAVLFQPLDPTSG</sequence>
<accession>A0A4S4E9T2</accession>
<evidence type="ECO:0000256" key="2">
    <source>
        <dbReference type="SAM" id="Phobius"/>
    </source>
</evidence>
<evidence type="ECO:0000256" key="1">
    <source>
        <dbReference type="SAM" id="MobiDB-lite"/>
    </source>
</evidence>
<keyword evidence="2" id="KW-0472">Membrane</keyword>
<feature type="transmembrane region" description="Helical" evidence="2">
    <location>
        <begin position="344"/>
        <end position="365"/>
    </location>
</feature>
<gene>
    <name evidence="3" type="ORF">TEA_002425</name>
</gene>
<dbReference type="AlphaFoldDB" id="A0A4S4E9T2"/>
<feature type="region of interest" description="Disordered" evidence="1">
    <location>
        <begin position="1"/>
        <end position="32"/>
    </location>
</feature>
<organism evidence="3 4">
    <name type="scientific">Camellia sinensis var. sinensis</name>
    <name type="common">China tea</name>
    <dbReference type="NCBI Taxonomy" id="542762"/>
    <lineage>
        <taxon>Eukaryota</taxon>
        <taxon>Viridiplantae</taxon>
        <taxon>Streptophyta</taxon>
        <taxon>Embryophyta</taxon>
        <taxon>Tracheophyta</taxon>
        <taxon>Spermatophyta</taxon>
        <taxon>Magnoliopsida</taxon>
        <taxon>eudicotyledons</taxon>
        <taxon>Gunneridae</taxon>
        <taxon>Pentapetalae</taxon>
        <taxon>asterids</taxon>
        <taxon>Ericales</taxon>
        <taxon>Theaceae</taxon>
        <taxon>Camellia</taxon>
    </lineage>
</organism>
<dbReference type="PANTHER" id="PTHR33047">
    <property type="entry name" value="PROTEIN TAR1"/>
    <property type="match status" value="1"/>
</dbReference>
<feature type="compositionally biased region" description="Polar residues" evidence="1">
    <location>
        <begin position="1"/>
        <end position="21"/>
    </location>
</feature>
<comment type="caution">
    <text evidence="3">The sequence shown here is derived from an EMBL/GenBank/DDBJ whole genome shotgun (WGS) entry which is preliminary data.</text>
</comment>
<keyword evidence="2" id="KW-0812">Transmembrane</keyword>
<keyword evidence="4" id="KW-1185">Reference proteome</keyword>